<feature type="domain" description="Heterokaryon incompatibility" evidence="1">
    <location>
        <begin position="195"/>
        <end position="338"/>
    </location>
</feature>
<evidence type="ECO:0000313" key="3">
    <source>
        <dbReference type="Proteomes" id="UP000316270"/>
    </source>
</evidence>
<name>A0A517LCI0_9PEZI</name>
<dbReference type="Pfam" id="PF06985">
    <property type="entry name" value="HET"/>
    <property type="match status" value="1"/>
</dbReference>
<dbReference type="Proteomes" id="UP000316270">
    <property type="component" value="Chromosome 9"/>
</dbReference>
<accession>A0A517LCI0</accession>
<proteinExistence type="predicted"/>
<sequence length="689" mass="76937">MAVQIPTASFCLPCQNITVDAIQEEAGYEHHLSLRELEGSSKHCRLCSLIALAIFKNCGVVDSKIGLSEALLKGLPGMEFGSDDAIGLTQYNSILHIDRRIRGGKRGIGIGRLRIYSDPSSPASVAGIPVGKHVSESGRTNDALLKVKGWLHECTDNHERCHPYAEANPRLPTRVLDLREPLIKLLPTRGIRGRFIALSHCWGKAQLITTTSKTLSDRIQGIELRDLPPTFQDAVFICRELGVNYLWIDSLCIIQDDDQDWLAEAAKMGEVYANSYCTIAATSARDSSEGCLGRRMFPAPIEIRDNKLQSRFWISDCGDVDKDVNAEPLNTRAWVLQERILAPRTLHYTSHQLFWECFTLTEPEDGSMNTVDRKHNFLPDFAPSERTLDEIPPSWYYLLEEYSTLDMTYAKDKLVAISGLVSRLRARVKSDYHFGLWSGEIYKGLCWMPANRKLKPATHWRAPSWSWASYDGNIQYYQDAVGTNANEELEIMSCSKSLRIRTRTRELSQIGSVVAREDLVPISLEGYTDCYSILNDDGTKIGWLSQDVESEAPRIQGRGAICALVSSCEVNNNGFGNKFLFGANDLMASALAEEREAINEEDSNEQAELLGYADAEDPSCHDDEYAANEEYEGWEDVEDANDNASATITTAHVLILEPVGNGDYKRIGMGVLSDWNWIIGGKLAEVCIK</sequence>
<dbReference type="AlphaFoldDB" id="A0A517LCI0"/>
<evidence type="ECO:0000313" key="2">
    <source>
        <dbReference type="EMBL" id="QDS73312.1"/>
    </source>
</evidence>
<dbReference type="PANTHER" id="PTHR33112">
    <property type="entry name" value="DOMAIN PROTEIN, PUTATIVE-RELATED"/>
    <property type="match status" value="1"/>
</dbReference>
<dbReference type="STRING" id="50376.A0A517LCI0"/>
<dbReference type="InterPro" id="IPR010730">
    <property type="entry name" value="HET"/>
</dbReference>
<gene>
    <name evidence="2" type="ORF">FKW77_006029</name>
</gene>
<organism evidence="2 3">
    <name type="scientific">Venturia effusa</name>
    <dbReference type="NCBI Taxonomy" id="50376"/>
    <lineage>
        <taxon>Eukaryota</taxon>
        <taxon>Fungi</taxon>
        <taxon>Dikarya</taxon>
        <taxon>Ascomycota</taxon>
        <taxon>Pezizomycotina</taxon>
        <taxon>Dothideomycetes</taxon>
        <taxon>Pleosporomycetidae</taxon>
        <taxon>Venturiales</taxon>
        <taxon>Venturiaceae</taxon>
        <taxon>Venturia</taxon>
    </lineage>
</organism>
<evidence type="ECO:0000259" key="1">
    <source>
        <dbReference type="Pfam" id="PF06985"/>
    </source>
</evidence>
<dbReference type="EMBL" id="CP042193">
    <property type="protein sequence ID" value="QDS73312.1"/>
    <property type="molecule type" value="Genomic_DNA"/>
</dbReference>
<reference evidence="2 3" key="1">
    <citation type="submission" date="2019-07" db="EMBL/GenBank/DDBJ databases">
        <title>Finished genome of Venturia effusa.</title>
        <authorList>
            <person name="Young C.A."/>
            <person name="Cox M.P."/>
            <person name="Ganley A.R.D."/>
            <person name="David W.J."/>
        </authorList>
    </citation>
    <scope>NUCLEOTIDE SEQUENCE [LARGE SCALE GENOMIC DNA]</scope>
    <source>
        <strain evidence="3">albino</strain>
    </source>
</reference>
<dbReference type="OrthoDB" id="5347061at2759"/>
<dbReference type="PANTHER" id="PTHR33112:SF16">
    <property type="entry name" value="HETEROKARYON INCOMPATIBILITY DOMAIN-CONTAINING PROTEIN"/>
    <property type="match status" value="1"/>
</dbReference>
<protein>
    <recommendedName>
        <fullName evidence="1">Heterokaryon incompatibility domain-containing protein</fullName>
    </recommendedName>
</protein>
<keyword evidence="3" id="KW-1185">Reference proteome</keyword>